<dbReference type="Proteomes" id="UP001156141">
    <property type="component" value="Unassembled WGS sequence"/>
</dbReference>
<organism evidence="2 3">
    <name type="scientific">Aestuariibaculum lutulentum</name>
    <dbReference type="NCBI Taxonomy" id="2920935"/>
    <lineage>
        <taxon>Bacteria</taxon>
        <taxon>Pseudomonadati</taxon>
        <taxon>Bacteroidota</taxon>
        <taxon>Flavobacteriia</taxon>
        <taxon>Flavobacteriales</taxon>
        <taxon>Flavobacteriaceae</taxon>
    </lineage>
</organism>
<evidence type="ECO:0000313" key="2">
    <source>
        <dbReference type="EMBL" id="MCH4551455.1"/>
    </source>
</evidence>
<protein>
    <recommendedName>
        <fullName evidence="4">DUF4595 domain-containing protein</fullName>
    </recommendedName>
</protein>
<comment type="caution">
    <text evidence="2">The sequence shown here is derived from an EMBL/GenBank/DDBJ whole genome shotgun (WGS) entry which is preliminary data.</text>
</comment>
<feature type="signal peptide" evidence="1">
    <location>
        <begin position="1"/>
        <end position="21"/>
    </location>
</feature>
<gene>
    <name evidence="2" type="ORF">MKW35_02400</name>
</gene>
<reference evidence="2" key="1">
    <citation type="submission" date="2022-02" db="EMBL/GenBank/DDBJ databases">
        <title>Aestuariibaculum sp., a marine bacterium isolated from sediment in Guangxi.</title>
        <authorList>
            <person name="Ying J."/>
        </authorList>
    </citation>
    <scope>NUCLEOTIDE SEQUENCE</scope>
    <source>
        <strain evidence="2">L182</strain>
    </source>
</reference>
<evidence type="ECO:0000313" key="3">
    <source>
        <dbReference type="Proteomes" id="UP001156141"/>
    </source>
</evidence>
<proteinExistence type="predicted"/>
<feature type="chain" id="PRO_5046387748" description="DUF4595 domain-containing protein" evidence="1">
    <location>
        <begin position="22"/>
        <end position="490"/>
    </location>
</feature>
<dbReference type="PROSITE" id="PS51257">
    <property type="entry name" value="PROKAR_LIPOPROTEIN"/>
    <property type="match status" value="1"/>
</dbReference>
<dbReference type="RefSeq" id="WP_240571797.1">
    <property type="nucleotide sequence ID" value="NZ_CP136709.1"/>
</dbReference>
<name>A0ABS9RET9_9FLAO</name>
<accession>A0ABS9RET9</accession>
<evidence type="ECO:0000256" key="1">
    <source>
        <dbReference type="SAM" id="SignalP"/>
    </source>
</evidence>
<keyword evidence="3" id="KW-1185">Reference proteome</keyword>
<sequence>MKYIYSAVLGLLGLAMFQACQSDPVFPDPGFEIGDQRVEVRRDTADYYDISFKMNVPNGVDHIDLLDATDYTLLDEIDEFNGKTNFDFNYRVDLTEFEKDTVLNYIIKVVDKDARSTNRGIRIDVKGFSFPEIRLVGGTSIAVAAPVYNVRGIISTGLNTISTVKVLFEGEEQYSFTATPEDMLYEMTLKTQVFVGELEEGQEYTIEVIITDDKGQESITPITVRKSDFVKKPKYINYSNYLGSLITITPTYDDQDRLVVFDYTFSNGTNHHNEFSYNELNMVDTISYRTINSSGTYSRITYTYINYVEGTTQISSIEEQIFNTDDNGNVTSIGSVNVESDEFVYNEKGEVVSFFTSSRCENIDYQDPFGLGESIFSEFWQDDSYLGSNTVRRQHREGYDPILIPTFEAGLPPFVKYNDIMLNAFNDLLWHKYIMTKTVPTDPSYSSSYLREPSYTYQADADGNITSINKLYNKGTSFYYQATEVYSFFY</sequence>
<evidence type="ECO:0008006" key="4">
    <source>
        <dbReference type="Google" id="ProtNLM"/>
    </source>
</evidence>
<dbReference type="EMBL" id="JAKVQD010000001">
    <property type="protein sequence ID" value="MCH4551455.1"/>
    <property type="molecule type" value="Genomic_DNA"/>
</dbReference>
<keyword evidence="1" id="KW-0732">Signal</keyword>